<protein>
    <submittedName>
        <fullName evidence="1">Uncharacterized protein</fullName>
    </submittedName>
</protein>
<proteinExistence type="predicted"/>
<dbReference type="RefSeq" id="WP_005741792.1">
    <property type="nucleotide sequence ID" value="NZ_CP031226.1"/>
</dbReference>
<keyword evidence="1" id="KW-0614">Plasmid</keyword>
<dbReference type="GeneID" id="39474509"/>
<evidence type="ECO:0000313" key="1">
    <source>
        <dbReference type="EMBL" id="AXH59901.1"/>
    </source>
</evidence>
<geneLocation type="plasmid" evidence="2">
    <name>pmppla107</name>
</geneLocation>
<evidence type="ECO:0000313" key="2">
    <source>
        <dbReference type="Proteomes" id="UP000006426"/>
    </source>
</evidence>
<sequence>MAREIKFSYRNKAFITKLVTALEERDLPVLAATFAQHSDPEVYTQTKESRKPTDYALLCELQKNIGTFSADDVTALILAVPSRTHLSPMTKLALYMVSYPHITAEERQDLFDEPGPLLIVPQQLADLKAKNEGLSDHVLRDEKDLFRCFYRDSVVANQAPDEFSTKFKLTDAVGLPCFVEINALAYEDTPDGASAFSQYQEIFDSVSEDHAKTFIWNARAPMICYDMLKTYGAKAFSESRNRYFSNEFSVNAFTRDDHEYFKELIKEAYQDSTPRQLKELASKMLDSLGGAEPSASQLEMISSLDQNIRSAILDTASERIQRQQRQDPFDPILHCIATGHEMMLDRLLESVGEKEIAPHLVALMPEIERLLPRMSLGGMISDAQKRMVLRLHALASESAQNTTNMLRAIEPSQAYRIKNDGVQDTAIPLSELTIDERRKWADSDIAPPPERNRGRMMRWHTFSPF</sequence>
<organism evidence="1 2">
    <name type="scientific">Pseudomonas amygdali pv. lachrymans str. M301315</name>
    <dbReference type="NCBI Taxonomy" id="629260"/>
    <lineage>
        <taxon>Bacteria</taxon>
        <taxon>Pseudomonadati</taxon>
        <taxon>Pseudomonadota</taxon>
        <taxon>Gammaproteobacteria</taxon>
        <taxon>Pseudomonadales</taxon>
        <taxon>Pseudomonadaceae</taxon>
        <taxon>Pseudomonas</taxon>
        <taxon>Pseudomonas amygdali</taxon>
    </lineage>
</organism>
<name>A0AAD0V9M4_PSEAV</name>
<dbReference type="EMBL" id="CP031226">
    <property type="protein sequence ID" value="AXH59901.1"/>
    <property type="molecule type" value="Genomic_DNA"/>
</dbReference>
<accession>A0AAD0V9M4</accession>
<dbReference type="Proteomes" id="UP000006426">
    <property type="component" value="Plasmid pmppla107"/>
</dbReference>
<reference evidence="1 2" key="1">
    <citation type="journal article" date="2011" name="PLoS Pathog.">
        <title>Dynamic evolution of pathogenicity revealed by sequencing and comparative genomics of 19 Pseudomonas syringae isolates.</title>
        <authorList>
            <person name="Baltrus D.A."/>
            <person name="Nishimura M.T."/>
            <person name="Romanchuk A."/>
            <person name="Chang J.H."/>
            <person name="Mukhtar M.S."/>
            <person name="Cherkis K."/>
            <person name="Roach J."/>
            <person name="Grant S.R."/>
            <person name="Jones C.D."/>
            <person name="Dangl J.L."/>
        </authorList>
    </citation>
    <scope>NUCLEOTIDE SEQUENCE [LARGE SCALE GENOMIC DNA]</scope>
    <source>
        <strain evidence="1 2">M301315</strain>
    </source>
</reference>
<dbReference type="AlphaFoldDB" id="A0AAD0V9M4"/>
<gene>
    <name evidence="1" type="ORF">PLA107_032260</name>
</gene>